<feature type="compositionally biased region" description="Low complexity" evidence="1">
    <location>
        <begin position="74"/>
        <end position="88"/>
    </location>
</feature>
<name>A0A4Z1P8N1_9PEZI</name>
<evidence type="ECO:0000313" key="3">
    <source>
        <dbReference type="Proteomes" id="UP000298493"/>
    </source>
</evidence>
<dbReference type="Proteomes" id="UP000298493">
    <property type="component" value="Unassembled WGS sequence"/>
</dbReference>
<protein>
    <submittedName>
        <fullName evidence="2">Uncharacterized protein</fullName>
    </submittedName>
</protein>
<sequence length="258" mass="28623">MPHPTKKASTTIPSPRTKAGSASKSSIKIKPRETVKSSQSNQMKSTISDTENDRQGSPVKRAKRGYVSAPPVEPTSSSVDSSCSNVYPTTESTPAGSTQKDDSVKRTKSRAASPVASQCGVTSIEVVEEKDIVPYEAEPPESPLPSLPNGNSDPNETSAQKKLRRDRWNRMLEAELPFLVAEARTELAMQKILQGAHEMEELLIKAMEERQENSLTMQEEIEAQMDASMRKLREANDRFNRQFRMDQDSDLVDLQQLS</sequence>
<accession>A0A4Z1P8N1</accession>
<organism evidence="2 3">
    <name type="scientific">Venturia nashicola</name>
    <dbReference type="NCBI Taxonomy" id="86259"/>
    <lineage>
        <taxon>Eukaryota</taxon>
        <taxon>Fungi</taxon>
        <taxon>Dikarya</taxon>
        <taxon>Ascomycota</taxon>
        <taxon>Pezizomycotina</taxon>
        <taxon>Dothideomycetes</taxon>
        <taxon>Pleosporomycetidae</taxon>
        <taxon>Venturiales</taxon>
        <taxon>Venturiaceae</taxon>
        <taxon>Venturia</taxon>
    </lineage>
</organism>
<feature type="compositionally biased region" description="Polar residues" evidence="1">
    <location>
        <begin position="149"/>
        <end position="160"/>
    </location>
</feature>
<feature type="compositionally biased region" description="Polar residues" evidence="1">
    <location>
        <begin position="89"/>
        <end position="98"/>
    </location>
</feature>
<comment type="caution">
    <text evidence="2">The sequence shown here is derived from an EMBL/GenBank/DDBJ whole genome shotgun (WGS) entry which is preliminary data.</text>
</comment>
<dbReference type="EMBL" id="SNSC02000005">
    <property type="protein sequence ID" value="TID24268.1"/>
    <property type="molecule type" value="Genomic_DNA"/>
</dbReference>
<gene>
    <name evidence="2" type="ORF">E6O75_ATG02633</name>
</gene>
<reference evidence="2 3" key="1">
    <citation type="submission" date="2019-04" db="EMBL/GenBank/DDBJ databases">
        <title>High contiguity whole genome sequence and gene annotation resource for two Venturia nashicola isolates.</title>
        <authorList>
            <person name="Prokchorchik M."/>
            <person name="Won K."/>
            <person name="Lee Y."/>
            <person name="Choi E.D."/>
            <person name="Segonzac C."/>
            <person name="Sohn K.H."/>
        </authorList>
    </citation>
    <scope>NUCLEOTIDE SEQUENCE [LARGE SCALE GENOMIC DNA]</scope>
    <source>
        <strain evidence="2 3">PRI2</strain>
    </source>
</reference>
<feature type="compositionally biased region" description="Polar residues" evidence="1">
    <location>
        <begin position="36"/>
        <end position="49"/>
    </location>
</feature>
<feature type="compositionally biased region" description="Low complexity" evidence="1">
    <location>
        <begin position="18"/>
        <end position="28"/>
    </location>
</feature>
<feature type="region of interest" description="Disordered" evidence="1">
    <location>
        <begin position="1"/>
        <end position="165"/>
    </location>
</feature>
<proteinExistence type="predicted"/>
<evidence type="ECO:0000313" key="2">
    <source>
        <dbReference type="EMBL" id="TID24268.1"/>
    </source>
</evidence>
<evidence type="ECO:0000256" key="1">
    <source>
        <dbReference type="SAM" id="MobiDB-lite"/>
    </source>
</evidence>
<dbReference type="AlphaFoldDB" id="A0A4Z1P8N1"/>
<dbReference type="OrthoDB" id="10513693at2759"/>
<keyword evidence="3" id="KW-1185">Reference proteome</keyword>